<dbReference type="InterPro" id="IPR020945">
    <property type="entry name" value="DMSO/NO3_reduct_chaperone"/>
</dbReference>
<gene>
    <name evidence="1" type="ORF">ACFFRE_12145</name>
</gene>
<name>A0ABV6C5A8_9ACTN</name>
<protein>
    <submittedName>
        <fullName evidence="1">Molecular chaperone TorD family protein</fullName>
    </submittedName>
</protein>
<dbReference type="Pfam" id="PF02613">
    <property type="entry name" value="Nitrate_red_del"/>
    <property type="match status" value="1"/>
</dbReference>
<dbReference type="SUPFAM" id="SSF89155">
    <property type="entry name" value="TorD-like"/>
    <property type="match status" value="1"/>
</dbReference>
<evidence type="ECO:0000313" key="1">
    <source>
        <dbReference type="EMBL" id="MFC0082881.1"/>
    </source>
</evidence>
<evidence type="ECO:0000313" key="2">
    <source>
        <dbReference type="Proteomes" id="UP001589788"/>
    </source>
</evidence>
<dbReference type="EMBL" id="JBHLYQ010000177">
    <property type="protein sequence ID" value="MFC0082881.1"/>
    <property type="molecule type" value="Genomic_DNA"/>
</dbReference>
<dbReference type="InterPro" id="IPR036411">
    <property type="entry name" value="TorD-like_sf"/>
</dbReference>
<comment type="caution">
    <text evidence="1">The sequence shown here is derived from an EMBL/GenBank/DDBJ whole genome shotgun (WGS) entry which is preliminary data.</text>
</comment>
<dbReference type="Gene3D" id="1.10.3480.10">
    <property type="entry name" value="TorD-like"/>
    <property type="match status" value="1"/>
</dbReference>
<proteinExistence type="predicted"/>
<feature type="non-terminal residue" evidence="1">
    <location>
        <position position="1"/>
    </location>
</feature>
<organism evidence="1 2">
    <name type="scientific">Aciditerrimonas ferrireducens</name>
    <dbReference type="NCBI Taxonomy" id="667306"/>
    <lineage>
        <taxon>Bacteria</taxon>
        <taxon>Bacillati</taxon>
        <taxon>Actinomycetota</taxon>
        <taxon>Acidimicrobiia</taxon>
        <taxon>Acidimicrobiales</taxon>
        <taxon>Acidimicrobiaceae</taxon>
        <taxon>Aciditerrimonas</taxon>
    </lineage>
</organism>
<dbReference type="RefSeq" id="WP_377790563.1">
    <property type="nucleotide sequence ID" value="NZ_JBHLYQ010000177.1"/>
</dbReference>
<sequence length="280" mass="30471">LGLPAEPDPAAHTEVTVLACHPYASVHLGPEGMRGGEAADRVAGFWRALGGTPGPDVDHLGALLELAAELARREAQAAEPDRGAAWRRARAALLFEHLAPWLVPWTLEVAELADPWFDAYCRLLLAWYREELVELAPDLPAGPDRLPVALAAAPPGLAPDDGQRLLDHLVAPVRCGLVLTRASLARAAKDLGVGLRLGERRFLLRTLLEQEPVGTWAWLAAEASRWEEAHRAWADQGLPDQGSARFWSERADRARQVFEELGRLAEDQVSRSGSAATIRS</sequence>
<reference evidence="1 2" key="1">
    <citation type="submission" date="2024-09" db="EMBL/GenBank/DDBJ databases">
        <authorList>
            <person name="Sun Q."/>
            <person name="Mori K."/>
        </authorList>
    </citation>
    <scope>NUCLEOTIDE SEQUENCE [LARGE SCALE GENOMIC DNA]</scope>
    <source>
        <strain evidence="1 2">JCM 15389</strain>
    </source>
</reference>
<dbReference type="Proteomes" id="UP001589788">
    <property type="component" value="Unassembled WGS sequence"/>
</dbReference>
<keyword evidence="2" id="KW-1185">Reference proteome</keyword>
<accession>A0ABV6C5A8</accession>